<dbReference type="AlphaFoldDB" id="A0A7W9Q2Z5"/>
<dbReference type="EMBL" id="JACHJK010000028">
    <property type="protein sequence ID" value="MBB5932590.1"/>
    <property type="molecule type" value="Genomic_DNA"/>
</dbReference>
<organism evidence="2 3">
    <name type="scientific">Streptomyces echinatus</name>
    <dbReference type="NCBI Taxonomy" id="67293"/>
    <lineage>
        <taxon>Bacteria</taxon>
        <taxon>Bacillati</taxon>
        <taxon>Actinomycetota</taxon>
        <taxon>Actinomycetes</taxon>
        <taxon>Kitasatosporales</taxon>
        <taxon>Streptomycetaceae</taxon>
        <taxon>Streptomyces</taxon>
    </lineage>
</organism>
<accession>A0A7W9Q2Z5</accession>
<sequence length="329" mass="36061">MPEKMPKQEPAPQPTSEVNYPPVENGVDYLDSVADHLRFGQPSPRNLKYAVLHLQAAAELLLKARLQQEHWSLVVKDPGAAKRDRFEAGDFDSCTTTGAIARLKDIAGVTVDDKSAKSLAILSKWRNALQHYGLKAPAPAVETRAAQVLDFLLEFIHGELLPALPGAKASAVEEDLVAIGMKVRQIKTFIDTRQKRLDAELRDVTNRTVECPFCGSFALVVGQGPLSPSCRFCHTAWNEATFAAAAYAEVFSPDAEAALQTCPTCSNLALVVDWARVLHATELKHLCFACGEAFDHLAQCHGCLDMYVPSPNEDVHLCKDCLPARLEKF</sequence>
<protein>
    <submittedName>
        <fullName evidence="2">Uncharacterized protein</fullName>
    </submittedName>
</protein>
<evidence type="ECO:0000256" key="1">
    <source>
        <dbReference type="SAM" id="MobiDB-lite"/>
    </source>
</evidence>
<evidence type="ECO:0000313" key="3">
    <source>
        <dbReference type="Proteomes" id="UP000585836"/>
    </source>
</evidence>
<evidence type="ECO:0000313" key="2">
    <source>
        <dbReference type="EMBL" id="MBB5932590.1"/>
    </source>
</evidence>
<keyword evidence="3" id="KW-1185">Reference proteome</keyword>
<gene>
    <name evidence="2" type="ORF">FHS34_008100</name>
</gene>
<reference evidence="2 3" key="1">
    <citation type="submission" date="2020-08" db="EMBL/GenBank/DDBJ databases">
        <title>Genomic Encyclopedia of Type Strains, Phase III (KMG-III): the genomes of soil and plant-associated and newly described type strains.</title>
        <authorList>
            <person name="Whitman W."/>
        </authorList>
    </citation>
    <scope>NUCLEOTIDE SEQUENCE [LARGE SCALE GENOMIC DNA]</scope>
    <source>
        <strain evidence="2 3">CECT 3313</strain>
    </source>
</reference>
<comment type="caution">
    <text evidence="2">The sequence shown here is derived from an EMBL/GenBank/DDBJ whole genome shotgun (WGS) entry which is preliminary data.</text>
</comment>
<feature type="region of interest" description="Disordered" evidence="1">
    <location>
        <begin position="1"/>
        <end position="23"/>
    </location>
</feature>
<dbReference type="Proteomes" id="UP000585836">
    <property type="component" value="Unassembled WGS sequence"/>
</dbReference>
<proteinExistence type="predicted"/>
<name>A0A7W9Q2Z5_9ACTN</name>
<dbReference type="RefSeq" id="WP_184975212.1">
    <property type="nucleotide sequence ID" value="NZ_BAAAWF010000090.1"/>
</dbReference>